<dbReference type="AlphaFoldDB" id="A0A8J7IDS6"/>
<evidence type="ECO:0000313" key="2">
    <source>
        <dbReference type="EMBL" id="MBI1492912.1"/>
    </source>
</evidence>
<proteinExistence type="predicted"/>
<organism evidence="2 3">
    <name type="scientific">Halocynthiibacter styelae</name>
    <dbReference type="NCBI Taxonomy" id="2761955"/>
    <lineage>
        <taxon>Bacteria</taxon>
        <taxon>Pseudomonadati</taxon>
        <taxon>Pseudomonadota</taxon>
        <taxon>Alphaproteobacteria</taxon>
        <taxon>Rhodobacterales</taxon>
        <taxon>Paracoccaceae</taxon>
        <taxon>Halocynthiibacter</taxon>
    </lineage>
</organism>
<reference evidence="2" key="1">
    <citation type="submission" date="2020-10" db="EMBL/GenBank/DDBJ databases">
        <title>Paenihalocynthiibacter styelae gen. nov., sp. nov., isolated from stalked sea squirt Styela clava.</title>
        <authorList>
            <person name="Kim Y.-O."/>
            <person name="Yoon J.-H."/>
        </authorList>
    </citation>
    <scope>NUCLEOTIDE SEQUENCE</scope>
    <source>
        <strain evidence="2">MYP1-1</strain>
    </source>
</reference>
<feature type="chain" id="PRO_5035186460" evidence="1">
    <location>
        <begin position="23"/>
        <end position="155"/>
    </location>
</feature>
<dbReference type="EMBL" id="JADCKQ010000003">
    <property type="protein sequence ID" value="MBI1492912.1"/>
    <property type="molecule type" value="Genomic_DNA"/>
</dbReference>
<gene>
    <name evidence="2" type="ORF">H1D41_04615</name>
</gene>
<evidence type="ECO:0000256" key="1">
    <source>
        <dbReference type="SAM" id="SignalP"/>
    </source>
</evidence>
<evidence type="ECO:0000313" key="3">
    <source>
        <dbReference type="Proteomes" id="UP000640583"/>
    </source>
</evidence>
<name>A0A8J7IDS6_9RHOB</name>
<keyword evidence="1" id="KW-0732">Signal</keyword>
<feature type="signal peptide" evidence="1">
    <location>
        <begin position="1"/>
        <end position="22"/>
    </location>
</feature>
<dbReference type="Proteomes" id="UP000640583">
    <property type="component" value="Unassembled WGS sequence"/>
</dbReference>
<comment type="caution">
    <text evidence="2">The sequence shown here is derived from an EMBL/GenBank/DDBJ whole genome shotgun (WGS) entry which is preliminary data.</text>
</comment>
<keyword evidence="3" id="KW-1185">Reference proteome</keyword>
<accession>A0A8J7IDS6</accession>
<protein>
    <submittedName>
        <fullName evidence="2">Uncharacterized protein</fullName>
    </submittedName>
</protein>
<sequence>MILTKLIYSMAVSCGLASGAMAQVVNDCDWQSAAANLAEPWEDNTRTFSEGRVRLALIDTWEPASAAFHILVLSPPDDELGIRQCKMISQTSSLGFTGIEFSMLEARYDPAIGLIFQVPGFEYANDGIDNTPIGLEFTLNQATGAITVEKFLNRE</sequence>